<sequence>YTDVVGMKLSNTVRRWCFNCHARETTVWRRSNLSPSKILCNKCGVFERTHLRPRPE</sequence>
<dbReference type="SMART" id="SM00401">
    <property type="entry name" value="ZnF_GATA"/>
    <property type="match status" value="1"/>
</dbReference>
<dbReference type="EMBL" id="JARJLG010000281">
    <property type="protein sequence ID" value="KAJ7720303.1"/>
    <property type="molecule type" value="Genomic_DNA"/>
</dbReference>
<comment type="caution">
    <text evidence="3">The sequence shown here is derived from an EMBL/GenBank/DDBJ whole genome shotgun (WGS) entry which is preliminary data.</text>
</comment>
<organism evidence="3 4">
    <name type="scientific">Mycena maculata</name>
    <dbReference type="NCBI Taxonomy" id="230809"/>
    <lineage>
        <taxon>Eukaryota</taxon>
        <taxon>Fungi</taxon>
        <taxon>Dikarya</taxon>
        <taxon>Basidiomycota</taxon>
        <taxon>Agaricomycotina</taxon>
        <taxon>Agaricomycetes</taxon>
        <taxon>Agaricomycetidae</taxon>
        <taxon>Agaricales</taxon>
        <taxon>Marasmiineae</taxon>
        <taxon>Mycenaceae</taxon>
        <taxon>Mycena</taxon>
    </lineage>
</organism>
<gene>
    <name evidence="3" type="ORF">DFH07DRAFT_688438</name>
</gene>
<dbReference type="Proteomes" id="UP001215280">
    <property type="component" value="Unassembled WGS sequence"/>
</dbReference>
<evidence type="ECO:0000313" key="4">
    <source>
        <dbReference type="Proteomes" id="UP001215280"/>
    </source>
</evidence>
<proteinExistence type="predicted"/>
<dbReference type="Pfam" id="PF00320">
    <property type="entry name" value="GATA"/>
    <property type="match status" value="1"/>
</dbReference>
<feature type="domain" description="GATA-type" evidence="2">
    <location>
        <begin position="11"/>
        <end position="56"/>
    </location>
</feature>
<dbReference type="AlphaFoldDB" id="A0AAD7HHB0"/>
<evidence type="ECO:0000313" key="3">
    <source>
        <dbReference type="EMBL" id="KAJ7720303.1"/>
    </source>
</evidence>
<keyword evidence="1" id="KW-0479">Metal-binding</keyword>
<dbReference type="InterPro" id="IPR000679">
    <property type="entry name" value="Znf_GATA"/>
</dbReference>
<dbReference type="PROSITE" id="PS50114">
    <property type="entry name" value="GATA_ZN_FINGER_2"/>
    <property type="match status" value="1"/>
</dbReference>
<dbReference type="GO" id="GO:0006355">
    <property type="term" value="P:regulation of DNA-templated transcription"/>
    <property type="evidence" value="ECO:0007669"/>
    <property type="project" value="InterPro"/>
</dbReference>
<keyword evidence="4" id="KW-1185">Reference proteome</keyword>
<reference evidence="3" key="1">
    <citation type="submission" date="2023-03" db="EMBL/GenBank/DDBJ databases">
        <title>Massive genome expansion in bonnet fungi (Mycena s.s.) driven by repeated elements and novel gene families across ecological guilds.</title>
        <authorList>
            <consortium name="Lawrence Berkeley National Laboratory"/>
            <person name="Harder C.B."/>
            <person name="Miyauchi S."/>
            <person name="Viragh M."/>
            <person name="Kuo A."/>
            <person name="Thoen E."/>
            <person name="Andreopoulos B."/>
            <person name="Lu D."/>
            <person name="Skrede I."/>
            <person name="Drula E."/>
            <person name="Henrissat B."/>
            <person name="Morin E."/>
            <person name="Kohler A."/>
            <person name="Barry K."/>
            <person name="LaButti K."/>
            <person name="Morin E."/>
            <person name="Salamov A."/>
            <person name="Lipzen A."/>
            <person name="Mereny Z."/>
            <person name="Hegedus B."/>
            <person name="Baldrian P."/>
            <person name="Stursova M."/>
            <person name="Weitz H."/>
            <person name="Taylor A."/>
            <person name="Grigoriev I.V."/>
            <person name="Nagy L.G."/>
            <person name="Martin F."/>
            <person name="Kauserud H."/>
        </authorList>
    </citation>
    <scope>NUCLEOTIDE SEQUENCE</scope>
    <source>
        <strain evidence="3">CBHHK188m</strain>
    </source>
</reference>
<dbReference type="GO" id="GO:0008270">
    <property type="term" value="F:zinc ion binding"/>
    <property type="evidence" value="ECO:0007669"/>
    <property type="project" value="UniProtKB-KW"/>
</dbReference>
<dbReference type="Gene3D" id="3.30.50.10">
    <property type="entry name" value="Erythroid Transcription Factor GATA-1, subunit A"/>
    <property type="match status" value="1"/>
</dbReference>
<name>A0AAD7HHB0_9AGAR</name>
<dbReference type="InterPro" id="IPR013088">
    <property type="entry name" value="Znf_NHR/GATA"/>
</dbReference>
<feature type="non-terminal residue" evidence="3">
    <location>
        <position position="56"/>
    </location>
</feature>
<evidence type="ECO:0000256" key="1">
    <source>
        <dbReference type="PROSITE-ProRule" id="PRU00094"/>
    </source>
</evidence>
<dbReference type="GO" id="GO:0043565">
    <property type="term" value="F:sequence-specific DNA binding"/>
    <property type="evidence" value="ECO:0007669"/>
    <property type="project" value="InterPro"/>
</dbReference>
<accession>A0AAD7HHB0</accession>
<feature type="non-terminal residue" evidence="3">
    <location>
        <position position="1"/>
    </location>
</feature>
<keyword evidence="1" id="KW-0863">Zinc-finger</keyword>
<keyword evidence="1" id="KW-0862">Zinc</keyword>
<dbReference type="SUPFAM" id="SSF57716">
    <property type="entry name" value="Glucocorticoid receptor-like (DNA-binding domain)"/>
    <property type="match status" value="1"/>
</dbReference>
<evidence type="ECO:0000259" key="2">
    <source>
        <dbReference type="PROSITE" id="PS50114"/>
    </source>
</evidence>
<protein>
    <recommendedName>
        <fullName evidence="2">GATA-type domain-containing protein</fullName>
    </recommendedName>
</protein>